<evidence type="ECO:0000313" key="2">
    <source>
        <dbReference type="Proteomes" id="UP000193711"/>
    </source>
</evidence>
<reference evidence="2" key="1">
    <citation type="submission" date="2017-04" db="EMBL/GenBank/DDBJ databases">
        <authorList>
            <person name="Varghese N."/>
            <person name="Submissions S."/>
        </authorList>
    </citation>
    <scope>NUCLEOTIDE SEQUENCE [LARGE SCALE GENOMIC DNA]</scope>
    <source>
        <strain evidence="2">VKM Ac-2121</strain>
    </source>
</reference>
<protein>
    <submittedName>
        <fullName evidence="1">Uncharacterized protein</fullName>
    </submittedName>
</protein>
<keyword evidence="2" id="KW-1185">Reference proteome</keyword>
<dbReference type="Proteomes" id="UP000193711">
    <property type="component" value="Unassembled WGS sequence"/>
</dbReference>
<organism evidence="1 2">
    <name type="scientific">Rathayibacter oskolensis</name>
    <dbReference type="NCBI Taxonomy" id="1891671"/>
    <lineage>
        <taxon>Bacteria</taxon>
        <taxon>Bacillati</taxon>
        <taxon>Actinomycetota</taxon>
        <taxon>Actinomycetes</taxon>
        <taxon>Micrococcales</taxon>
        <taxon>Microbacteriaceae</taxon>
        <taxon>Rathayibacter</taxon>
    </lineage>
</organism>
<dbReference type="AlphaFoldDB" id="A0A1X7PHB5"/>
<evidence type="ECO:0000313" key="1">
    <source>
        <dbReference type="EMBL" id="SMH50380.1"/>
    </source>
</evidence>
<gene>
    <name evidence="1" type="ORF">SAMN06295885_3515</name>
</gene>
<dbReference type="EMBL" id="FXBM01000004">
    <property type="protein sequence ID" value="SMH50380.1"/>
    <property type="molecule type" value="Genomic_DNA"/>
</dbReference>
<sequence length="71" mass="8226">MVTGGSKGVEMSREDVTPGRFARFVKWVPRADGWEPQYLRGRVLAKTDAEWIVEVLGEEQRVVKTEWSVYR</sequence>
<proteinExistence type="predicted"/>
<accession>A0A1X7PHB5</accession>
<name>A0A1X7PHB5_9MICO</name>